<evidence type="ECO:0000313" key="11">
    <source>
        <dbReference type="EMBL" id="TWX66235.1"/>
    </source>
</evidence>
<evidence type="ECO:0000313" key="12">
    <source>
        <dbReference type="Proteomes" id="UP000321822"/>
    </source>
</evidence>
<dbReference type="GO" id="GO:0046132">
    <property type="term" value="P:pyrimidine ribonucleoside biosynthetic process"/>
    <property type="evidence" value="ECO:0007669"/>
    <property type="project" value="TreeGrafter"/>
</dbReference>
<feature type="binding site" description="in other chain" evidence="9">
    <location>
        <position position="100"/>
    </location>
    <ligand>
        <name>5-phospho-alpha-D-ribose 1-diphosphate</name>
        <dbReference type="ChEBI" id="CHEBI:58017"/>
        <note>ligand shared between dimeric partners</note>
    </ligand>
</feature>
<evidence type="ECO:0000256" key="1">
    <source>
        <dbReference type="ARBA" id="ARBA00003769"/>
    </source>
</evidence>
<keyword evidence="7 9" id="KW-0808">Transferase</keyword>
<dbReference type="Pfam" id="PF00156">
    <property type="entry name" value="Pribosyltran"/>
    <property type="match status" value="1"/>
</dbReference>
<evidence type="ECO:0000256" key="5">
    <source>
        <dbReference type="ARBA" id="ARBA00011971"/>
    </source>
</evidence>
<feature type="binding site" evidence="9">
    <location>
        <position position="105"/>
    </location>
    <ligand>
        <name>5-phospho-alpha-D-ribose 1-diphosphate</name>
        <dbReference type="ChEBI" id="CHEBI:58017"/>
        <note>ligand shared between dimeric partners</note>
    </ligand>
</feature>
<feature type="binding site" evidence="9">
    <location>
        <position position="99"/>
    </location>
    <ligand>
        <name>5-phospho-alpha-D-ribose 1-diphosphate</name>
        <dbReference type="ChEBI" id="CHEBI:58017"/>
        <note>ligand shared between dimeric partners</note>
    </ligand>
</feature>
<feature type="binding site" evidence="9">
    <location>
        <begin position="34"/>
        <end position="35"/>
    </location>
    <ligand>
        <name>orotate</name>
        <dbReference type="ChEBI" id="CHEBI:30839"/>
    </ligand>
</feature>
<dbReference type="FunFam" id="3.40.50.2020:FF:000008">
    <property type="entry name" value="Orotate phosphoribosyltransferase"/>
    <property type="match status" value="1"/>
</dbReference>
<dbReference type="GO" id="GO:0004588">
    <property type="term" value="F:orotate phosphoribosyltransferase activity"/>
    <property type="evidence" value="ECO:0007669"/>
    <property type="project" value="UniProtKB-UniRule"/>
</dbReference>
<dbReference type="SUPFAM" id="SSF53271">
    <property type="entry name" value="PRTase-like"/>
    <property type="match status" value="1"/>
</dbReference>
<protein>
    <recommendedName>
        <fullName evidence="5 9">Orotate phosphoribosyltransferase</fullName>
        <shortName evidence="9">OPRT</shortName>
        <shortName evidence="9">OPRTase</shortName>
        <ecNumber evidence="5 9">2.4.2.10</ecNumber>
    </recommendedName>
</protein>
<feature type="binding site" evidence="9">
    <location>
        <position position="156"/>
    </location>
    <ligand>
        <name>orotate</name>
        <dbReference type="ChEBI" id="CHEBI:30839"/>
    </ligand>
</feature>
<keyword evidence="9" id="KW-0460">Magnesium</keyword>
<reference evidence="11 12" key="1">
    <citation type="submission" date="2019-07" db="EMBL/GenBank/DDBJ databases">
        <title>Genomes of sea-ice associated Colwellia species.</title>
        <authorList>
            <person name="Bowman J.P."/>
        </authorList>
    </citation>
    <scope>NUCLEOTIDE SEQUENCE [LARGE SCALE GENOMIC DNA]</scope>
    <source>
        <strain evidence="11 12">ACAM 459</strain>
    </source>
</reference>
<name>A0A5C6QB12_9GAMM</name>
<dbReference type="InterPro" id="IPR029057">
    <property type="entry name" value="PRTase-like"/>
</dbReference>
<evidence type="ECO:0000256" key="8">
    <source>
        <dbReference type="ARBA" id="ARBA00022975"/>
    </source>
</evidence>
<comment type="catalytic activity">
    <reaction evidence="9">
        <text>orotidine 5'-phosphate + diphosphate = orotate + 5-phospho-alpha-D-ribose 1-diphosphate</text>
        <dbReference type="Rhea" id="RHEA:10380"/>
        <dbReference type="ChEBI" id="CHEBI:30839"/>
        <dbReference type="ChEBI" id="CHEBI:33019"/>
        <dbReference type="ChEBI" id="CHEBI:57538"/>
        <dbReference type="ChEBI" id="CHEBI:58017"/>
        <dbReference type="EC" id="2.4.2.10"/>
    </reaction>
</comment>
<accession>A0A5C6QB12</accession>
<keyword evidence="8 9" id="KW-0665">Pyrimidine biosynthesis</keyword>
<feature type="binding site" description="in other chain" evidence="9">
    <location>
        <begin position="124"/>
        <end position="132"/>
    </location>
    <ligand>
        <name>5-phospho-alpha-D-ribose 1-diphosphate</name>
        <dbReference type="ChEBI" id="CHEBI:58017"/>
        <note>ligand shared between dimeric partners</note>
    </ligand>
</feature>
<keyword evidence="6 9" id="KW-0328">Glycosyltransferase</keyword>
<evidence type="ECO:0000256" key="4">
    <source>
        <dbReference type="ARBA" id="ARBA00011738"/>
    </source>
</evidence>
<dbReference type="HAMAP" id="MF_01208">
    <property type="entry name" value="PyrE"/>
    <property type="match status" value="1"/>
</dbReference>
<dbReference type="GO" id="GO:0006207">
    <property type="term" value="P:'de novo' pyrimidine nucleobase biosynthetic process"/>
    <property type="evidence" value="ECO:0007669"/>
    <property type="project" value="TreeGrafter"/>
</dbReference>
<dbReference type="EC" id="2.4.2.10" evidence="5 9"/>
<dbReference type="GO" id="GO:0005737">
    <property type="term" value="C:cytoplasm"/>
    <property type="evidence" value="ECO:0007669"/>
    <property type="project" value="TreeGrafter"/>
</dbReference>
<feature type="binding site" description="in other chain" evidence="9">
    <location>
        <begin position="72"/>
        <end position="73"/>
    </location>
    <ligand>
        <name>5-phospho-alpha-D-ribose 1-diphosphate</name>
        <dbReference type="ChEBI" id="CHEBI:58017"/>
        <note>ligand shared between dimeric partners</note>
    </ligand>
</feature>
<dbReference type="AlphaFoldDB" id="A0A5C6QB12"/>
<evidence type="ECO:0000256" key="2">
    <source>
        <dbReference type="ARBA" id="ARBA00004889"/>
    </source>
</evidence>
<feature type="binding site" evidence="9">
    <location>
        <position position="103"/>
    </location>
    <ligand>
        <name>5-phospho-alpha-D-ribose 1-diphosphate</name>
        <dbReference type="ChEBI" id="CHEBI:58017"/>
        <note>ligand shared between dimeric partners</note>
    </ligand>
</feature>
<comment type="pathway">
    <text evidence="2 9">Pyrimidine metabolism; UMP biosynthesis via de novo pathway; UMP from orotate: step 1/2.</text>
</comment>
<dbReference type="UniPathway" id="UPA00070">
    <property type="reaction ID" value="UER00119"/>
</dbReference>
<dbReference type="GO" id="GO:0000287">
    <property type="term" value="F:magnesium ion binding"/>
    <property type="evidence" value="ECO:0007669"/>
    <property type="project" value="UniProtKB-UniRule"/>
</dbReference>
<gene>
    <name evidence="9 11" type="primary">pyrE</name>
    <name evidence="11" type="ORF">ESZ36_15265</name>
</gene>
<feature type="binding site" description="in other chain" evidence="9">
    <location>
        <position position="26"/>
    </location>
    <ligand>
        <name>5-phospho-alpha-D-ribose 1-diphosphate</name>
        <dbReference type="ChEBI" id="CHEBI:58017"/>
        <note>ligand shared between dimeric partners</note>
    </ligand>
</feature>
<comment type="cofactor">
    <cofactor evidence="9">
        <name>Mg(2+)</name>
        <dbReference type="ChEBI" id="CHEBI:18420"/>
    </cofactor>
</comment>
<dbReference type="Proteomes" id="UP000321822">
    <property type="component" value="Unassembled WGS sequence"/>
</dbReference>
<dbReference type="PANTHER" id="PTHR46683:SF1">
    <property type="entry name" value="OROTATE PHOSPHORIBOSYLTRANSFERASE 1-RELATED"/>
    <property type="match status" value="1"/>
</dbReference>
<evidence type="ECO:0000259" key="10">
    <source>
        <dbReference type="Pfam" id="PF00156"/>
    </source>
</evidence>
<dbReference type="OrthoDB" id="9779060at2"/>
<comment type="subunit">
    <text evidence="4 9">Homodimer.</text>
</comment>
<dbReference type="InterPro" id="IPR004467">
    <property type="entry name" value="Or_phspho_trans_dom"/>
</dbReference>
<evidence type="ECO:0000256" key="3">
    <source>
        <dbReference type="ARBA" id="ARBA00006340"/>
    </source>
</evidence>
<feature type="binding site" evidence="9">
    <location>
        <position position="128"/>
    </location>
    <ligand>
        <name>orotate</name>
        <dbReference type="ChEBI" id="CHEBI:30839"/>
    </ligand>
</feature>
<dbReference type="PANTHER" id="PTHR46683">
    <property type="entry name" value="OROTATE PHOSPHORIBOSYLTRANSFERASE 1-RELATED"/>
    <property type="match status" value="1"/>
</dbReference>
<comment type="similarity">
    <text evidence="3 9">Belongs to the purine/pyrimidine phosphoribosyltransferase family. PyrE subfamily.</text>
</comment>
<feature type="domain" description="Phosphoribosyltransferase" evidence="10">
    <location>
        <begin position="48"/>
        <end position="159"/>
    </location>
</feature>
<dbReference type="EMBL" id="VOLT01000008">
    <property type="protein sequence ID" value="TWX66235.1"/>
    <property type="molecule type" value="Genomic_DNA"/>
</dbReference>
<evidence type="ECO:0000256" key="6">
    <source>
        <dbReference type="ARBA" id="ARBA00022676"/>
    </source>
</evidence>
<dbReference type="RefSeq" id="WP_146789475.1">
    <property type="nucleotide sequence ID" value="NZ_VOLT01000008.1"/>
</dbReference>
<proteinExistence type="inferred from homology"/>
<dbReference type="NCBIfam" id="TIGR00336">
    <property type="entry name" value="pyrE"/>
    <property type="match status" value="1"/>
</dbReference>
<dbReference type="CDD" id="cd06223">
    <property type="entry name" value="PRTases_typeI"/>
    <property type="match status" value="1"/>
</dbReference>
<comment type="caution">
    <text evidence="11">The sequence shown here is derived from an EMBL/GenBank/DDBJ whole genome shotgun (WGS) entry which is preliminary data.</text>
</comment>
<keyword evidence="12" id="KW-1185">Reference proteome</keyword>
<evidence type="ECO:0000256" key="7">
    <source>
        <dbReference type="ARBA" id="ARBA00022679"/>
    </source>
</evidence>
<comment type="function">
    <text evidence="1 9">Catalyzes the transfer of a ribosyl phosphate group from 5-phosphoribose 1-diphosphate to orotate, leading to the formation of orotidine monophosphate (OMP).</text>
</comment>
<dbReference type="Gene3D" id="3.40.50.2020">
    <property type="match status" value="1"/>
</dbReference>
<dbReference type="InterPro" id="IPR023031">
    <property type="entry name" value="OPRT"/>
</dbReference>
<organism evidence="11 12">
    <name type="scientific">Colwellia demingiae</name>
    <dbReference type="NCBI Taxonomy" id="89401"/>
    <lineage>
        <taxon>Bacteria</taxon>
        <taxon>Pseudomonadati</taxon>
        <taxon>Pseudomonadota</taxon>
        <taxon>Gammaproteobacteria</taxon>
        <taxon>Alteromonadales</taxon>
        <taxon>Colwelliaceae</taxon>
        <taxon>Colwellia</taxon>
    </lineage>
</organism>
<sequence>MKDYQREFIEFAIEKQVLRFGEFTLKSGRVSPYFFNAGMFKTGGDLARLGRFYAATLMDANIDFDLVFGPAYKGIPIATTTTVALFDHHNIDVPYCFNRKEAKTHGEGGSLVGAELEGKIMLVDDVITAGTAIRESMEIIKTHGAQLSGVLIALDRQEKGQGELSAIQEVERDFGTQVAAIVTLGDVVTYLEEKLEEKVANQPELAENLASIKKYRLNYGI</sequence>
<dbReference type="GO" id="GO:0044205">
    <property type="term" value="P:'de novo' UMP biosynthetic process"/>
    <property type="evidence" value="ECO:0007669"/>
    <property type="project" value="UniProtKB-UniRule"/>
</dbReference>
<evidence type="ECO:0000256" key="9">
    <source>
        <dbReference type="HAMAP-Rule" id="MF_01208"/>
    </source>
</evidence>
<dbReference type="InterPro" id="IPR000836">
    <property type="entry name" value="PRTase_dom"/>
</dbReference>